<keyword evidence="1" id="KW-0472">Membrane</keyword>
<evidence type="ECO:0000256" key="1">
    <source>
        <dbReference type="SAM" id="Phobius"/>
    </source>
</evidence>
<keyword evidence="1" id="KW-0812">Transmembrane</keyword>
<reference evidence="2 3" key="1">
    <citation type="journal article" date="2019" name="Int. J. Syst. Evol. Microbiol.">
        <title>The Global Catalogue of Microorganisms (GCM) 10K type strain sequencing project: providing services to taxonomists for standard genome sequencing and annotation.</title>
        <authorList>
            <consortium name="The Broad Institute Genomics Platform"/>
            <consortium name="The Broad Institute Genome Sequencing Center for Infectious Disease"/>
            <person name="Wu L."/>
            <person name="Ma J."/>
        </authorList>
    </citation>
    <scope>NUCLEOTIDE SEQUENCE [LARGE SCALE GENOMIC DNA]</scope>
    <source>
        <strain evidence="2 3">CGMCC 1.3239</strain>
    </source>
</reference>
<accession>A0ABD5SCC2</accession>
<dbReference type="EMBL" id="JBHSWW010000273">
    <property type="protein sequence ID" value="MFC6754463.1"/>
    <property type="molecule type" value="Genomic_DNA"/>
</dbReference>
<evidence type="ECO:0000313" key="2">
    <source>
        <dbReference type="EMBL" id="MFC6754463.1"/>
    </source>
</evidence>
<dbReference type="RefSeq" id="WP_379782975.1">
    <property type="nucleotide sequence ID" value="NZ_JBHSWW010000273.1"/>
</dbReference>
<feature type="transmembrane region" description="Helical" evidence="1">
    <location>
        <begin position="65"/>
        <end position="84"/>
    </location>
</feature>
<keyword evidence="3" id="KW-1185">Reference proteome</keyword>
<sequence>MTGQAIDDGGDDSPTNRFRPETVGEAFGTAAVVGTAGFVVAFFAFVVYAVAFVPEGGEIPLTNPIVVLWIGSWAFVVGSLLGYVGWASRRLRDGSGGSAERQRRVLVALGFAVLFLLAPVAIVAGSPRGA</sequence>
<feature type="transmembrane region" description="Helical" evidence="1">
    <location>
        <begin position="26"/>
        <end position="53"/>
    </location>
</feature>
<gene>
    <name evidence="2" type="ORF">ACFQEU_13480</name>
</gene>
<keyword evidence="1" id="KW-1133">Transmembrane helix</keyword>
<evidence type="ECO:0008006" key="4">
    <source>
        <dbReference type="Google" id="ProtNLM"/>
    </source>
</evidence>
<dbReference type="AlphaFoldDB" id="A0ABD5SCC2"/>
<organism evidence="2 3">
    <name type="scientific">Halorubrum tibetense</name>
    <dbReference type="NCBI Taxonomy" id="175631"/>
    <lineage>
        <taxon>Archaea</taxon>
        <taxon>Methanobacteriati</taxon>
        <taxon>Methanobacteriota</taxon>
        <taxon>Stenosarchaea group</taxon>
        <taxon>Halobacteria</taxon>
        <taxon>Halobacteriales</taxon>
        <taxon>Haloferacaceae</taxon>
        <taxon>Halorubrum</taxon>
    </lineage>
</organism>
<proteinExistence type="predicted"/>
<evidence type="ECO:0000313" key="3">
    <source>
        <dbReference type="Proteomes" id="UP001596442"/>
    </source>
</evidence>
<comment type="caution">
    <text evidence="2">The sequence shown here is derived from an EMBL/GenBank/DDBJ whole genome shotgun (WGS) entry which is preliminary data.</text>
</comment>
<name>A0ABD5SCC2_9EURY</name>
<feature type="transmembrane region" description="Helical" evidence="1">
    <location>
        <begin position="105"/>
        <end position="124"/>
    </location>
</feature>
<protein>
    <recommendedName>
        <fullName evidence="4">Cox cluster protein</fullName>
    </recommendedName>
</protein>
<dbReference type="Proteomes" id="UP001596442">
    <property type="component" value="Unassembled WGS sequence"/>
</dbReference>